<dbReference type="EC" id="2.7.11.1" evidence="1"/>
<evidence type="ECO:0000256" key="7">
    <source>
        <dbReference type="PROSITE-ProRule" id="PRU10141"/>
    </source>
</evidence>
<dbReference type="Gene3D" id="1.10.510.10">
    <property type="entry name" value="Transferase(Phosphotransferase) domain 1"/>
    <property type="match status" value="1"/>
</dbReference>
<dbReference type="InterPro" id="IPR011009">
    <property type="entry name" value="Kinase-like_dom_sf"/>
</dbReference>
<evidence type="ECO:0000256" key="2">
    <source>
        <dbReference type="ARBA" id="ARBA00022527"/>
    </source>
</evidence>
<evidence type="ECO:0000256" key="3">
    <source>
        <dbReference type="ARBA" id="ARBA00022679"/>
    </source>
</evidence>
<feature type="compositionally biased region" description="Basic residues" evidence="8">
    <location>
        <begin position="485"/>
        <end position="496"/>
    </location>
</feature>
<accession>A0ABQ6HWC5</accession>
<feature type="binding site" evidence="7">
    <location>
        <position position="56"/>
    </location>
    <ligand>
        <name>ATP</name>
        <dbReference type="ChEBI" id="CHEBI:30616"/>
    </ligand>
</feature>
<dbReference type="EMBL" id="BSUK01000001">
    <property type="protein sequence ID" value="GMA22795.1"/>
    <property type="molecule type" value="Genomic_DNA"/>
</dbReference>
<dbReference type="InterPro" id="IPR000719">
    <property type="entry name" value="Prot_kinase_dom"/>
</dbReference>
<feature type="region of interest" description="Disordered" evidence="8">
    <location>
        <begin position="400"/>
        <end position="496"/>
    </location>
</feature>
<dbReference type="SUPFAM" id="SSF56112">
    <property type="entry name" value="Protein kinase-like (PK-like)"/>
    <property type="match status" value="1"/>
</dbReference>
<evidence type="ECO:0000256" key="4">
    <source>
        <dbReference type="ARBA" id="ARBA00022741"/>
    </source>
</evidence>
<dbReference type="CDD" id="cd14014">
    <property type="entry name" value="STKc_PknB_like"/>
    <property type="match status" value="1"/>
</dbReference>
<keyword evidence="5" id="KW-0418">Kinase</keyword>
<reference evidence="11" key="1">
    <citation type="journal article" date="2019" name="Int. J. Syst. Evol. Microbiol.">
        <title>The Global Catalogue of Microorganisms (GCM) 10K type strain sequencing project: providing services to taxonomists for standard genome sequencing and annotation.</title>
        <authorList>
            <consortium name="The Broad Institute Genomics Platform"/>
            <consortium name="The Broad Institute Genome Sequencing Center for Infectious Disease"/>
            <person name="Wu L."/>
            <person name="Ma J."/>
        </authorList>
    </citation>
    <scope>NUCLEOTIDE SEQUENCE [LARGE SCALE GENOMIC DNA]</scope>
    <source>
        <strain evidence="11">NBRC 106348</strain>
    </source>
</reference>
<evidence type="ECO:0000313" key="11">
    <source>
        <dbReference type="Proteomes" id="UP001157091"/>
    </source>
</evidence>
<feature type="compositionally biased region" description="Low complexity" evidence="8">
    <location>
        <begin position="355"/>
        <end position="370"/>
    </location>
</feature>
<dbReference type="PANTHER" id="PTHR43289">
    <property type="entry name" value="MITOGEN-ACTIVATED PROTEIN KINASE KINASE KINASE 20-RELATED"/>
    <property type="match status" value="1"/>
</dbReference>
<feature type="compositionally biased region" description="Basic residues" evidence="8">
    <location>
        <begin position="441"/>
        <end position="451"/>
    </location>
</feature>
<gene>
    <name evidence="10" type="ORF">GCM10025864_05540</name>
</gene>
<dbReference type="RefSeq" id="WP_431310214.1">
    <property type="nucleotide sequence ID" value="NZ_BSUK01000001.1"/>
</dbReference>
<evidence type="ECO:0000256" key="8">
    <source>
        <dbReference type="SAM" id="MobiDB-lite"/>
    </source>
</evidence>
<feature type="region of interest" description="Disordered" evidence="8">
    <location>
        <begin position="1"/>
        <end position="23"/>
    </location>
</feature>
<feature type="compositionally biased region" description="Basic residues" evidence="8">
    <location>
        <begin position="458"/>
        <end position="469"/>
    </location>
</feature>
<comment type="caution">
    <text evidence="10">The sequence shown here is derived from an EMBL/GenBank/DDBJ whole genome shotgun (WGS) entry which is preliminary data.</text>
</comment>
<sequence length="496" mass="53655">MTAWRWPSRTSREPPPQPDRAPAIPGFEHVSLIGSGGFSDVFLYEQKRPRRRVAIKVLLHEWANAQQRAAFDAEADLMARLSTHPSIVTIYEADIASDGRPYLAMEYCSRPSLGTRYRTERLGVAECLRVVVQIAGAVETAHRAGILHRDIKPANILGTDYGHPVLTDFGISSTLDDVARAEGLSIPWSPPESFADPPVAGVGTDVWALGATLYSFLAGRSPFEVPGASNGSADLVQRICAQPLAHTGRSDVPASLELVLATSMAKDPAARYPSVLDFARALQQVQIELALGVTPIDLLDDSGVVVVDDDDLDEPDDEPGTRLRGVVSIDPAGPGAPGKPRDAAGPVERLGTGSAWPGAPRVGVPAPATPARRDPGLPPVFVPAPEPVRPAAAEPRPVAVVDPGWTGACRRRRYRPRPRRRRPRPRQRPAGRATSPGCPRPRPRRSSRSRTRSCAPLPRRRRRPSRRPRASAPSGSRSRPSSRSSRSRAAARRRTP</sequence>
<evidence type="ECO:0000256" key="6">
    <source>
        <dbReference type="ARBA" id="ARBA00022840"/>
    </source>
</evidence>
<protein>
    <recommendedName>
        <fullName evidence="1">non-specific serine/threonine protein kinase</fullName>
        <ecNumber evidence="1">2.7.11.1</ecNumber>
    </recommendedName>
</protein>
<feature type="domain" description="Protein kinase" evidence="9">
    <location>
        <begin position="27"/>
        <end position="289"/>
    </location>
</feature>
<feature type="region of interest" description="Disordered" evidence="8">
    <location>
        <begin position="310"/>
        <end position="378"/>
    </location>
</feature>
<proteinExistence type="predicted"/>
<dbReference type="SMART" id="SM00220">
    <property type="entry name" value="S_TKc"/>
    <property type="match status" value="1"/>
</dbReference>
<feature type="compositionally biased region" description="Basic residues" evidence="8">
    <location>
        <begin position="409"/>
        <end position="429"/>
    </location>
</feature>
<dbReference type="PANTHER" id="PTHR43289:SF6">
    <property type="entry name" value="SERINE_THREONINE-PROTEIN KINASE NEKL-3"/>
    <property type="match status" value="1"/>
</dbReference>
<keyword evidence="3" id="KW-0808">Transferase</keyword>
<dbReference type="Proteomes" id="UP001157091">
    <property type="component" value="Unassembled WGS sequence"/>
</dbReference>
<keyword evidence="11" id="KW-1185">Reference proteome</keyword>
<dbReference type="Pfam" id="PF00069">
    <property type="entry name" value="Pkinase"/>
    <property type="match status" value="1"/>
</dbReference>
<organism evidence="10 11">
    <name type="scientific">Luteimicrobium album</name>
    <dbReference type="NCBI Taxonomy" id="1054550"/>
    <lineage>
        <taxon>Bacteria</taxon>
        <taxon>Bacillati</taxon>
        <taxon>Actinomycetota</taxon>
        <taxon>Actinomycetes</taxon>
        <taxon>Micrococcales</taxon>
        <taxon>Luteimicrobium</taxon>
    </lineage>
</organism>
<evidence type="ECO:0000259" key="9">
    <source>
        <dbReference type="PROSITE" id="PS50011"/>
    </source>
</evidence>
<evidence type="ECO:0000256" key="5">
    <source>
        <dbReference type="ARBA" id="ARBA00022777"/>
    </source>
</evidence>
<keyword evidence="6 7" id="KW-0067">ATP-binding</keyword>
<feature type="compositionally biased region" description="Low complexity" evidence="8">
    <location>
        <begin position="470"/>
        <end position="484"/>
    </location>
</feature>
<dbReference type="InterPro" id="IPR017441">
    <property type="entry name" value="Protein_kinase_ATP_BS"/>
</dbReference>
<evidence type="ECO:0000313" key="10">
    <source>
        <dbReference type="EMBL" id="GMA22795.1"/>
    </source>
</evidence>
<name>A0ABQ6HWC5_9MICO</name>
<dbReference type="PROSITE" id="PS50011">
    <property type="entry name" value="PROTEIN_KINASE_DOM"/>
    <property type="match status" value="1"/>
</dbReference>
<keyword evidence="2" id="KW-0723">Serine/threonine-protein kinase</keyword>
<evidence type="ECO:0000256" key="1">
    <source>
        <dbReference type="ARBA" id="ARBA00012513"/>
    </source>
</evidence>
<keyword evidence="4 7" id="KW-0547">Nucleotide-binding</keyword>
<dbReference type="PROSITE" id="PS00107">
    <property type="entry name" value="PROTEIN_KINASE_ATP"/>
    <property type="match status" value="1"/>
</dbReference>